<dbReference type="PANTHER" id="PTHR47584">
    <property type="match status" value="1"/>
</dbReference>
<dbReference type="Proteomes" id="UP001280121">
    <property type="component" value="Unassembled WGS sequence"/>
</dbReference>
<comment type="caution">
    <text evidence="2">The sequence shown here is derived from an EMBL/GenBank/DDBJ whole genome shotgun (WGS) entry which is preliminary data.</text>
</comment>
<keyword evidence="3" id="KW-1185">Reference proteome</keyword>
<dbReference type="PANTHER" id="PTHR47584:SF14">
    <property type="entry name" value="L10-INTERACTING MYB DOMAIN-CONTAINING PROTEIN-LIKE"/>
    <property type="match status" value="1"/>
</dbReference>
<gene>
    <name evidence="2" type="ORF">Ddye_009317</name>
</gene>
<organism evidence="2 3">
    <name type="scientific">Dipteronia dyeriana</name>
    <dbReference type="NCBI Taxonomy" id="168575"/>
    <lineage>
        <taxon>Eukaryota</taxon>
        <taxon>Viridiplantae</taxon>
        <taxon>Streptophyta</taxon>
        <taxon>Embryophyta</taxon>
        <taxon>Tracheophyta</taxon>
        <taxon>Spermatophyta</taxon>
        <taxon>Magnoliopsida</taxon>
        <taxon>eudicotyledons</taxon>
        <taxon>Gunneridae</taxon>
        <taxon>Pentapetalae</taxon>
        <taxon>rosids</taxon>
        <taxon>malvids</taxon>
        <taxon>Sapindales</taxon>
        <taxon>Sapindaceae</taxon>
        <taxon>Hippocastanoideae</taxon>
        <taxon>Acereae</taxon>
        <taxon>Dipteronia</taxon>
    </lineage>
</organism>
<evidence type="ECO:0000313" key="3">
    <source>
        <dbReference type="Proteomes" id="UP001280121"/>
    </source>
</evidence>
<protein>
    <submittedName>
        <fullName evidence="2">Uncharacterized protein</fullName>
    </submittedName>
</protein>
<name>A0AAD9XB51_9ROSI</name>
<keyword evidence="1" id="KW-0812">Transmembrane</keyword>
<keyword evidence="1" id="KW-0472">Membrane</keyword>
<feature type="transmembrane region" description="Helical" evidence="1">
    <location>
        <begin position="15"/>
        <end position="34"/>
    </location>
</feature>
<sequence>MLVSMSMLTKSPNGLLNMMIFLFVYCMTMLKKVIYKHPRSLRGVTGVKPYPKRGLEYYEILGDIFNTTTATGQSIFSSSQVHLPSDEDRGVKDNFINSRVHVEKGKKPRRSIDSSNSRRKKKWDSMDSYFEVASEVMNARLVKVKANSVESTTKSDEQYFVTECMEALESLRDIDGDTFNKFMDRIVPCIESRKDFLAMTEERKRQWLDGL</sequence>
<evidence type="ECO:0000256" key="1">
    <source>
        <dbReference type="SAM" id="Phobius"/>
    </source>
</evidence>
<dbReference type="InterPro" id="IPR045026">
    <property type="entry name" value="LIMYB"/>
</dbReference>
<evidence type="ECO:0000313" key="2">
    <source>
        <dbReference type="EMBL" id="KAK2656265.1"/>
    </source>
</evidence>
<proteinExistence type="predicted"/>
<dbReference type="AlphaFoldDB" id="A0AAD9XB51"/>
<dbReference type="EMBL" id="JANJYI010000003">
    <property type="protein sequence ID" value="KAK2656265.1"/>
    <property type="molecule type" value="Genomic_DNA"/>
</dbReference>
<keyword evidence="1" id="KW-1133">Transmembrane helix</keyword>
<reference evidence="2" key="1">
    <citation type="journal article" date="2023" name="Plant J.">
        <title>Genome sequences and population genomics provide insights into the demographic history, inbreeding, and mutation load of two 'living fossil' tree species of Dipteronia.</title>
        <authorList>
            <person name="Feng Y."/>
            <person name="Comes H.P."/>
            <person name="Chen J."/>
            <person name="Zhu S."/>
            <person name="Lu R."/>
            <person name="Zhang X."/>
            <person name="Li P."/>
            <person name="Qiu J."/>
            <person name="Olsen K.M."/>
            <person name="Qiu Y."/>
        </authorList>
    </citation>
    <scope>NUCLEOTIDE SEQUENCE</scope>
    <source>
        <strain evidence="2">KIB01</strain>
    </source>
</reference>
<accession>A0AAD9XB51</accession>